<evidence type="ECO:0000313" key="2">
    <source>
        <dbReference type="EMBL" id="CAD2169090.1"/>
    </source>
</evidence>
<feature type="signal peptide" evidence="1">
    <location>
        <begin position="1"/>
        <end position="20"/>
    </location>
</feature>
<name>A0A6V7V254_MELEN</name>
<dbReference type="Proteomes" id="UP000580250">
    <property type="component" value="Unassembled WGS sequence"/>
</dbReference>
<accession>A0A6V7V254</accession>
<reference evidence="2 3" key="1">
    <citation type="submission" date="2020-08" db="EMBL/GenBank/DDBJ databases">
        <authorList>
            <person name="Koutsovoulos G."/>
            <person name="Danchin GJ E."/>
        </authorList>
    </citation>
    <scope>NUCLEOTIDE SEQUENCE [LARGE SCALE GENOMIC DNA]</scope>
</reference>
<evidence type="ECO:0000313" key="3">
    <source>
        <dbReference type="Proteomes" id="UP000580250"/>
    </source>
</evidence>
<dbReference type="EMBL" id="CAJEWN010000148">
    <property type="protein sequence ID" value="CAD2169090.1"/>
    <property type="molecule type" value="Genomic_DNA"/>
</dbReference>
<dbReference type="AlphaFoldDB" id="A0A6V7V254"/>
<feature type="chain" id="PRO_5027869008" evidence="1">
    <location>
        <begin position="21"/>
        <end position="339"/>
    </location>
</feature>
<keyword evidence="1" id="KW-0732">Signal</keyword>
<gene>
    <name evidence="2" type="ORF">MENT_LOCUS20409</name>
</gene>
<proteinExistence type="predicted"/>
<protein>
    <submittedName>
        <fullName evidence="2">Uncharacterized protein</fullName>
    </submittedName>
</protein>
<comment type="caution">
    <text evidence="2">The sequence shown here is derived from an EMBL/GenBank/DDBJ whole genome shotgun (WGS) entry which is preliminary data.</text>
</comment>
<evidence type="ECO:0000256" key="1">
    <source>
        <dbReference type="SAM" id="SignalP"/>
    </source>
</evidence>
<sequence>MNIFSLIFLLIIVVDQHVSGMQGIYRGQKDKRERKAKGIAFSSAPLPKLQFSPTELTFLTEILNNIEFNHINNNSNLIDIIGNSSINQAKYPQVNLHQVIPNFNAKLRVILNYYYDILNAQQQRVGVLILKSTKDLFVVWHLFGIARSLIHSFLKDYSRKKNDYDRKLSQRQMLISVFSYIKAFDELEGKAKIWMGWLRTFNVLQGGAIQFSHIGLIYTRPNMLMSLQEAENHVHAIYPVQFEDVGNNDNIVFNFLINMKDLFFPKLTNEECQNINFLIQTQANIQFYNLYNQVNEIVKRKIDILIGRNLKELFIGNKEYLPENSENLPNRFNFVMKVI</sequence>
<organism evidence="2 3">
    <name type="scientific">Meloidogyne enterolobii</name>
    <name type="common">Root-knot nematode worm</name>
    <name type="synonym">Meloidogyne mayaguensis</name>
    <dbReference type="NCBI Taxonomy" id="390850"/>
    <lineage>
        <taxon>Eukaryota</taxon>
        <taxon>Metazoa</taxon>
        <taxon>Ecdysozoa</taxon>
        <taxon>Nematoda</taxon>
        <taxon>Chromadorea</taxon>
        <taxon>Rhabditida</taxon>
        <taxon>Tylenchina</taxon>
        <taxon>Tylenchomorpha</taxon>
        <taxon>Tylenchoidea</taxon>
        <taxon>Meloidogynidae</taxon>
        <taxon>Meloidogyninae</taxon>
        <taxon>Meloidogyne</taxon>
    </lineage>
</organism>